<dbReference type="InterPro" id="IPR026444">
    <property type="entry name" value="Secre_tail"/>
</dbReference>
<dbReference type="AlphaFoldDB" id="A0A916DTL1"/>
<keyword evidence="5" id="KW-1185">Reference proteome</keyword>
<feature type="signal peptide" evidence="1">
    <location>
        <begin position="1"/>
        <end position="19"/>
    </location>
</feature>
<keyword evidence="1" id="KW-0732">Signal</keyword>
<feature type="domain" description="Ig-like" evidence="3">
    <location>
        <begin position="482"/>
        <end position="553"/>
    </location>
</feature>
<dbReference type="NCBIfam" id="TIGR04183">
    <property type="entry name" value="Por_Secre_tail"/>
    <property type="match status" value="1"/>
</dbReference>
<dbReference type="EMBL" id="AP026867">
    <property type="protein sequence ID" value="BDS12636.1"/>
    <property type="molecule type" value="Genomic_DNA"/>
</dbReference>
<sequence>MKQLLPLLLICISSSPVLSQNIDYQSRITRFYGSNCGGEAGNEEHTWKGWLSDNVNTSETYSGCITRDHNGAITHYGTWATRNRYNVTATQIRTRIDSWEDDNGGRCDYRTGTFINNDDCRANQTCTYNFTNPLEYQWTSANQTCGSSDYNMNTFYQYRYASTSIPNAVENSSQTFTTGGNRPFWGSRGSWSQIGGDCATSGTITNNQTSSFSTTVSCMSQVVFRWRVSSEANYDWLEVYVNGTRRARISGNLNWASRTINLDFGANTVEWRYVKDGSVSSFEDRGYVDEVRFVSATTLNQGAIAGNHTICSGGNPNLLTSTAAAQVYSTSPIYQWQYSNNNSTWSNISGANALTYDPPAGLSQTRYYRRRIQDGCGNTGYSNTLTVSTNPLPNGHLNSPSPICQGNSTNITFNATAGTGPWDIVYNGTTINNIATGTNIPVNPSSTTTYTLSSITDNNGCVRTVGLGAPATVTVNTNSSRPTIASVSSKQCPNSTVTLTASGGTAGTGSSIRWYSGANGTGSNLGTGSSINVSPTTATTYYARREGVCNTTNDDSEVIEVKDYAYTPTGFVTSSNYCTDNNNWHHFYNANDEIIFSMRGDLSGATSSPTISINNNGSFYQTTVGAAGSCTNGWSQGEELFELPRSWNVDFTGTLNPPYTIRYYFPASEKTALETAAANHITANAACNYTYKYSTPNGFYWFKNVGTSYAAPLYDQPTKLSGTTGTISGLHYSEITGITSFSGGSGGISLSPDAGLPVELTSFKGWNNQTTNVLQWITESELNNERFEIERSINPQDGFTTIATVNGAGNSTAPLTYLYEDATPMLGVNYYRLRQVDFDGTFTYSKIIAIEVEGLEGAQLFFPNPTQELVNYQFNSTTQETLTIHIVDILGKTLKEITYETNLGINTAKLDFESYSAGTYLVKVQNQEGELIATQQIIKTIE</sequence>
<dbReference type="RefSeq" id="WP_264787999.1">
    <property type="nucleotide sequence ID" value="NZ_AP026867.1"/>
</dbReference>
<feature type="domain" description="Secretion system C-terminal sorting" evidence="2">
    <location>
        <begin position="862"/>
        <end position="937"/>
    </location>
</feature>
<dbReference type="Pfam" id="PF19081">
    <property type="entry name" value="Ig_7"/>
    <property type="match status" value="1"/>
</dbReference>
<gene>
    <name evidence="4" type="ORF">AsAng_0033600</name>
</gene>
<reference evidence="4" key="1">
    <citation type="submission" date="2022-09" db="EMBL/GenBank/DDBJ databases">
        <title>Aureispira anguillicida sp. nov., isolated from Leptocephalus of Japanese eel Anguilla japonica.</title>
        <authorList>
            <person name="Yuasa K."/>
            <person name="Mekata T."/>
            <person name="Ikunari K."/>
        </authorList>
    </citation>
    <scope>NUCLEOTIDE SEQUENCE</scope>
    <source>
        <strain evidence="4">EL160426</strain>
    </source>
</reference>
<dbReference type="InterPro" id="IPR044023">
    <property type="entry name" value="Ig_7"/>
</dbReference>
<evidence type="ECO:0000313" key="4">
    <source>
        <dbReference type="EMBL" id="BDS12636.1"/>
    </source>
</evidence>
<accession>A0A916DTL1</accession>
<feature type="chain" id="PRO_5037150318" evidence="1">
    <location>
        <begin position="20"/>
        <end position="942"/>
    </location>
</feature>
<dbReference type="Pfam" id="PF18962">
    <property type="entry name" value="Por_Secre_tail"/>
    <property type="match status" value="1"/>
</dbReference>
<dbReference type="KEGG" id="aup:AsAng_0033600"/>
<protein>
    <submittedName>
        <fullName evidence="4">T9SS type A sorting domain-containing protein</fullName>
    </submittedName>
</protein>
<name>A0A916DTL1_9BACT</name>
<evidence type="ECO:0000313" key="5">
    <source>
        <dbReference type="Proteomes" id="UP001060919"/>
    </source>
</evidence>
<organism evidence="4 5">
    <name type="scientific">Aureispira anguillae</name>
    <dbReference type="NCBI Taxonomy" id="2864201"/>
    <lineage>
        <taxon>Bacteria</taxon>
        <taxon>Pseudomonadati</taxon>
        <taxon>Bacteroidota</taxon>
        <taxon>Saprospiria</taxon>
        <taxon>Saprospirales</taxon>
        <taxon>Saprospiraceae</taxon>
        <taxon>Aureispira</taxon>
    </lineage>
</organism>
<dbReference type="Proteomes" id="UP001060919">
    <property type="component" value="Chromosome"/>
</dbReference>
<evidence type="ECO:0000256" key="1">
    <source>
        <dbReference type="SAM" id="SignalP"/>
    </source>
</evidence>
<evidence type="ECO:0000259" key="3">
    <source>
        <dbReference type="Pfam" id="PF19081"/>
    </source>
</evidence>
<proteinExistence type="predicted"/>
<evidence type="ECO:0000259" key="2">
    <source>
        <dbReference type="Pfam" id="PF18962"/>
    </source>
</evidence>